<keyword evidence="2" id="KW-0614">Plasmid</keyword>
<dbReference type="EMBL" id="MN956836">
    <property type="protein sequence ID" value="QTX13780.1"/>
    <property type="molecule type" value="Genomic_DNA"/>
</dbReference>
<proteinExistence type="predicted"/>
<geneLocation type="plasmid" evidence="2">
    <name>p17-15-vir-like</name>
</geneLocation>
<organism evidence="2">
    <name type="scientific">Klebsiella pneumoniae</name>
    <dbReference type="NCBI Taxonomy" id="573"/>
    <lineage>
        <taxon>Bacteria</taxon>
        <taxon>Pseudomonadati</taxon>
        <taxon>Pseudomonadota</taxon>
        <taxon>Gammaproteobacteria</taxon>
        <taxon>Enterobacterales</taxon>
        <taxon>Enterobacteriaceae</taxon>
        <taxon>Klebsiella/Raoultella group</taxon>
        <taxon>Klebsiella</taxon>
        <taxon>Klebsiella pneumoniae complex</taxon>
    </lineage>
</organism>
<keyword evidence="1" id="KW-1133">Transmembrane helix</keyword>
<evidence type="ECO:0000313" key="2">
    <source>
        <dbReference type="EMBL" id="QTX13780.1"/>
    </source>
</evidence>
<protein>
    <submittedName>
        <fullName evidence="2">Uncharacterized protein</fullName>
    </submittedName>
</protein>
<keyword evidence="1" id="KW-0812">Transmembrane</keyword>
<feature type="transmembrane region" description="Helical" evidence="1">
    <location>
        <begin position="39"/>
        <end position="59"/>
    </location>
</feature>
<accession>A0A8B0SSZ1</accession>
<name>A0A8B0SSZ1_KLEPN</name>
<reference evidence="2" key="1">
    <citation type="submission" date="2020-01" db="EMBL/GenBank/DDBJ databases">
        <authorList>
            <person name="Qin S."/>
        </authorList>
    </citation>
    <scope>NUCLEOTIDE SEQUENCE</scope>
    <source>
        <strain evidence="2">CVir17-16-YZ6g</strain>
        <plasmid evidence="2">p17-15-vir-like</plasmid>
    </source>
</reference>
<keyword evidence="1" id="KW-0472">Membrane</keyword>
<sequence>MVQKFWHSYVITGGNRLKNKGLRHDKCDRNERTQKFDRGIFGTDTLLMIISPILSFLLYKNTMTSEPGYYQCGDIRHVRPPFQCLVNLLHLPQRTCMTLPRMTSAKLGMFAVVVVN</sequence>
<dbReference type="AlphaFoldDB" id="A0A8B0SSZ1"/>
<evidence type="ECO:0000256" key="1">
    <source>
        <dbReference type="SAM" id="Phobius"/>
    </source>
</evidence>